<feature type="transmembrane region" description="Helical" evidence="7">
    <location>
        <begin position="123"/>
        <end position="141"/>
    </location>
</feature>
<dbReference type="Proteomes" id="UP000250189">
    <property type="component" value="Chromosome"/>
</dbReference>
<reference evidence="9" key="1">
    <citation type="submission" date="2016-01" db="EMBL/GenBank/DDBJ databases">
        <authorList>
            <person name="Oliw E.H."/>
        </authorList>
    </citation>
    <scope>NUCLEOTIDE SEQUENCE</scope>
    <source>
        <strain evidence="9">1</strain>
    </source>
</reference>
<feature type="transmembrane region" description="Helical" evidence="7">
    <location>
        <begin position="231"/>
        <end position="250"/>
    </location>
</feature>
<sequence length="340" mass="37806">MNVKKYVTLVIGVLIILLLLWWAGLRETIMLMLRADLRYLLLAVMMYCITVLSWAIRWRIFLNGVGVKASFVRILEGVFVGIFLNNLTPGARTGGEAIKALYIAKSSNGTYPRVFATVMADRILDVVPVIIFMTIAFVYAVGHGITILIWVLALSTILLVLVVLLTLLFSIREKYALGLVMRLFGLFKRLFPGRLSKYEGKIEGKLRGALGEFKSTLVLIAKRKRDVMVSMFWSFVLWMADVVRMYFVFLSLGKKVSVIQVLLVKMASMAVAMVSVIPGGVGISETVQSALFLAVGVEKALAVSATVLDRLISFWAPTLIGGILVLKRRDVLRLDKLPSK</sequence>
<dbReference type="Proteomes" id="UP000093069">
    <property type="component" value="Chromosome I"/>
</dbReference>
<protein>
    <recommendedName>
        <fullName evidence="12">Integral membrane protein</fullName>
    </recommendedName>
</protein>
<keyword evidence="5 7" id="KW-1133">Transmembrane helix</keyword>
<dbReference type="KEGG" id="tch:CHITON_0390"/>
<keyword evidence="3" id="KW-1003">Cell membrane</keyword>
<dbReference type="PANTHER" id="PTHR39087">
    <property type="entry name" value="UPF0104 MEMBRANE PROTEIN MJ1595"/>
    <property type="match status" value="1"/>
</dbReference>
<dbReference type="EMBL" id="LN999010">
    <property type="protein sequence ID" value="CUX77169.1"/>
    <property type="molecule type" value="Genomic_DNA"/>
</dbReference>
<accession>A0A160VRF5</accession>
<evidence type="ECO:0000256" key="3">
    <source>
        <dbReference type="ARBA" id="ARBA00022475"/>
    </source>
</evidence>
<dbReference type="AlphaFoldDB" id="A0A160VRF5"/>
<feature type="transmembrane region" description="Helical" evidence="7">
    <location>
        <begin position="6"/>
        <end position="25"/>
    </location>
</feature>
<evidence type="ECO:0000313" key="10">
    <source>
        <dbReference type="Proteomes" id="UP000093069"/>
    </source>
</evidence>
<keyword evidence="11" id="KW-1185">Reference proteome</keyword>
<dbReference type="EMBL" id="CP015193">
    <property type="protein sequence ID" value="ASJ15926.1"/>
    <property type="molecule type" value="Genomic_DNA"/>
</dbReference>
<evidence type="ECO:0000256" key="6">
    <source>
        <dbReference type="ARBA" id="ARBA00023136"/>
    </source>
</evidence>
<keyword evidence="4 7" id="KW-0812">Transmembrane</keyword>
<evidence type="ECO:0000256" key="4">
    <source>
        <dbReference type="ARBA" id="ARBA00022692"/>
    </source>
</evidence>
<keyword evidence="6 7" id="KW-0472">Membrane</keyword>
<dbReference type="InterPro" id="IPR022791">
    <property type="entry name" value="L-PG_synthase/AglD"/>
</dbReference>
<evidence type="ECO:0008006" key="12">
    <source>
        <dbReference type="Google" id="ProtNLM"/>
    </source>
</evidence>
<organism evidence="9 10">
    <name type="scientific">Thermococcus chitonophagus</name>
    <dbReference type="NCBI Taxonomy" id="54262"/>
    <lineage>
        <taxon>Archaea</taxon>
        <taxon>Methanobacteriati</taxon>
        <taxon>Methanobacteriota</taxon>
        <taxon>Thermococci</taxon>
        <taxon>Thermococcales</taxon>
        <taxon>Thermococcaceae</taxon>
        <taxon>Thermococcus</taxon>
    </lineage>
</organism>
<dbReference type="OrthoDB" id="15513at2157"/>
<evidence type="ECO:0000256" key="5">
    <source>
        <dbReference type="ARBA" id="ARBA00022989"/>
    </source>
</evidence>
<evidence type="ECO:0000256" key="2">
    <source>
        <dbReference type="ARBA" id="ARBA00011061"/>
    </source>
</evidence>
<dbReference type="STRING" id="54262.CHITON_0390"/>
<comment type="similarity">
    <text evidence="2">Belongs to the UPF0104 family.</text>
</comment>
<proteinExistence type="inferred from homology"/>
<feature type="transmembrane region" description="Helical" evidence="7">
    <location>
        <begin position="37"/>
        <end position="56"/>
    </location>
</feature>
<evidence type="ECO:0000256" key="1">
    <source>
        <dbReference type="ARBA" id="ARBA00004651"/>
    </source>
</evidence>
<reference evidence="10" key="2">
    <citation type="submission" date="2016-01" db="EMBL/GenBank/DDBJ databases">
        <authorList>
            <person name="Vorgias C.E."/>
        </authorList>
    </citation>
    <scope>NUCLEOTIDE SEQUENCE [LARGE SCALE GENOMIC DNA]</scope>
</reference>
<feature type="transmembrane region" description="Helical" evidence="7">
    <location>
        <begin position="147"/>
        <end position="168"/>
    </location>
</feature>
<name>A0A160VRF5_9EURY</name>
<reference evidence="8 11" key="3">
    <citation type="submission" date="2016-04" db="EMBL/GenBank/DDBJ databases">
        <title>Complete genome sequence of Thermococcus chitonophagus type strain GC74.</title>
        <authorList>
            <person name="Oger P.M."/>
        </authorList>
    </citation>
    <scope>NUCLEOTIDE SEQUENCE [LARGE SCALE GENOMIC DNA]</scope>
    <source>
        <strain evidence="8 11">GC74</strain>
    </source>
</reference>
<dbReference type="GO" id="GO:0005886">
    <property type="term" value="C:plasma membrane"/>
    <property type="evidence" value="ECO:0007669"/>
    <property type="project" value="UniProtKB-SubCell"/>
</dbReference>
<evidence type="ECO:0000256" key="7">
    <source>
        <dbReference type="SAM" id="Phobius"/>
    </source>
</evidence>
<gene>
    <name evidence="8" type="ORF">A3L04_01965</name>
    <name evidence="9" type="ORF">CHITON_0390</name>
</gene>
<dbReference type="Pfam" id="PF03706">
    <property type="entry name" value="LPG_synthase_TM"/>
    <property type="match status" value="1"/>
</dbReference>
<dbReference type="NCBIfam" id="TIGR00374">
    <property type="entry name" value="flippase-like domain"/>
    <property type="match status" value="1"/>
</dbReference>
<evidence type="ECO:0000313" key="8">
    <source>
        <dbReference type="EMBL" id="ASJ15926.1"/>
    </source>
</evidence>
<comment type="subcellular location">
    <subcellularLocation>
        <location evidence="1">Cell membrane</location>
        <topology evidence="1">Multi-pass membrane protein</topology>
    </subcellularLocation>
</comment>
<dbReference type="GeneID" id="33321300"/>
<dbReference type="PANTHER" id="PTHR39087:SF2">
    <property type="entry name" value="UPF0104 MEMBRANE PROTEIN MJ1595"/>
    <property type="match status" value="1"/>
</dbReference>
<evidence type="ECO:0000313" key="9">
    <source>
        <dbReference type="EMBL" id="CUX77169.1"/>
    </source>
</evidence>
<feature type="transmembrane region" description="Helical" evidence="7">
    <location>
        <begin position="262"/>
        <end position="281"/>
    </location>
</feature>
<dbReference type="RefSeq" id="WP_068576246.1">
    <property type="nucleotide sequence ID" value="NZ_CP015193.1"/>
</dbReference>
<evidence type="ECO:0000313" key="11">
    <source>
        <dbReference type="Proteomes" id="UP000250189"/>
    </source>
</evidence>